<dbReference type="EMBL" id="JABANU010000004">
    <property type="protein sequence ID" value="MBI5974418.1"/>
    <property type="molecule type" value="Genomic_DNA"/>
</dbReference>
<evidence type="ECO:0000256" key="10">
    <source>
        <dbReference type="HAMAP-Rule" id="MF_00278"/>
    </source>
</evidence>
<organism evidence="12 13">
    <name type="scientific">Staphylococcus canis</name>
    <dbReference type="NCBI Taxonomy" id="2724942"/>
    <lineage>
        <taxon>Bacteria</taxon>
        <taxon>Bacillati</taxon>
        <taxon>Bacillota</taxon>
        <taxon>Bacilli</taxon>
        <taxon>Bacillales</taxon>
        <taxon>Staphylococcaceae</taxon>
        <taxon>Staphylococcus</taxon>
    </lineage>
</organism>
<evidence type="ECO:0000256" key="8">
    <source>
        <dbReference type="ARBA" id="ARBA00047838"/>
    </source>
</evidence>
<name>A0ABS0T6P7_9STAP</name>
<dbReference type="SUPFAM" id="SSF52317">
    <property type="entry name" value="Class I glutamine amidotransferase-like"/>
    <property type="match status" value="1"/>
</dbReference>
<comment type="catalytic activity">
    <reaction evidence="8 10">
        <text>5-[(5-phospho-1-deoxy-D-ribulos-1-ylimino)methylamino]-1-(5-phospho-beta-D-ribosyl)imidazole-4-carboxamide + L-glutamine = D-erythro-1-(imidazol-4-yl)glycerol 3-phosphate + 5-amino-1-(5-phospho-beta-D-ribosyl)imidazole-4-carboxamide + L-glutamate + H(+)</text>
        <dbReference type="Rhea" id="RHEA:24793"/>
        <dbReference type="ChEBI" id="CHEBI:15378"/>
        <dbReference type="ChEBI" id="CHEBI:29985"/>
        <dbReference type="ChEBI" id="CHEBI:58278"/>
        <dbReference type="ChEBI" id="CHEBI:58359"/>
        <dbReference type="ChEBI" id="CHEBI:58475"/>
        <dbReference type="ChEBI" id="CHEBI:58525"/>
        <dbReference type="EC" id="4.3.2.10"/>
    </reaction>
</comment>
<accession>A0ABS0T6P7</accession>
<feature type="active site" evidence="10">
    <location>
        <position position="170"/>
    </location>
</feature>
<keyword evidence="13" id="KW-1185">Reference proteome</keyword>
<keyword evidence="10" id="KW-0963">Cytoplasm</keyword>
<evidence type="ECO:0000256" key="3">
    <source>
        <dbReference type="ARBA" id="ARBA00022605"/>
    </source>
</evidence>
<reference evidence="12 13" key="1">
    <citation type="submission" date="2020-04" db="EMBL/GenBank/DDBJ databases">
        <title>Staphylococcus species from domestic dog.</title>
        <authorList>
            <person name="Paterson G.K."/>
        </authorList>
    </citation>
    <scope>NUCLEOTIDE SEQUENCE [LARGE SCALE GENOMIC DNA]</scope>
    <source>
        <strain evidence="12 13">H16/1A</strain>
    </source>
</reference>
<keyword evidence="7 10" id="KW-0456">Lyase</keyword>
<evidence type="ECO:0000256" key="6">
    <source>
        <dbReference type="ARBA" id="ARBA00023102"/>
    </source>
</evidence>
<dbReference type="EC" id="3.5.1.2" evidence="10"/>
<evidence type="ECO:0000256" key="4">
    <source>
        <dbReference type="ARBA" id="ARBA00022801"/>
    </source>
</evidence>
<proteinExistence type="inferred from homology"/>
<dbReference type="HAMAP" id="MF_00278">
    <property type="entry name" value="HisH"/>
    <property type="match status" value="1"/>
</dbReference>
<dbReference type="CDD" id="cd01748">
    <property type="entry name" value="GATase1_IGP_Synthase"/>
    <property type="match status" value="1"/>
</dbReference>
<evidence type="ECO:0000256" key="7">
    <source>
        <dbReference type="ARBA" id="ARBA00023239"/>
    </source>
</evidence>
<evidence type="ECO:0000313" key="13">
    <source>
        <dbReference type="Proteomes" id="UP000751852"/>
    </source>
</evidence>
<keyword evidence="5 10" id="KW-0315">Glutamine amidotransferase</keyword>
<dbReference type="Gene3D" id="3.40.50.880">
    <property type="match status" value="1"/>
</dbReference>
<comment type="caution">
    <text evidence="12">The sequence shown here is derived from an EMBL/GenBank/DDBJ whole genome shotgun (WGS) entry which is preliminary data.</text>
</comment>
<feature type="active site" description="Nucleophile" evidence="10">
    <location>
        <position position="76"/>
    </location>
</feature>
<comment type="function">
    <text evidence="10">IGPS catalyzes the conversion of PRFAR and glutamine to IGP, AICAR and glutamate. The HisH subunit catalyzes the hydrolysis of glutamine to glutamate and ammonia as part of the synthesis of IGP and AICAR. The resulting ammonia molecule is channeled to the active site of HisF.</text>
</comment>
<dbReference type="PROSITE" id="PS51273">
    <property type="entry name" value="GATASE_TYPE_1"/>
    <property type="match status" value="1"/>
</dbReference>
<evidence type="ECO:0000256" key="5">
    <source>
        <dbReference type="ARBA" id="ARBA00022962"/>
    </source>
</evidence>
<comment type="subunit">
    <text evidence="2 10">Heterodimer of HisH and HisF.</text>
</comment>
<sequence>MIAIVDYGLGNVLNVKRAVTYLGYDVVLTRDSKQLAEADMLILPGVGHFKVAMENIQHYQLEDYLKTTEQPIIGICLGMQLLYESSAEGHVAGLGLVPGHIKPIETPYTVPHLGWNTLISDDKEIEHDVYFVHSFQAPMDEKVVAYAAYGTNIPGIIQHGRYTGIQFHPEKSGDHGLAILKKALEGGFTHVETMASH</sequence>
<gene>
    <name evidence="10 12" type="primary">hisH</name>
    <name evidence="12" type="ORF">HHH54_02245</name>
</gene>
<dbReference type="NCBIfam" id="TIGR01855">
    <property type="entry name" value="IMP_synth_hisH"/>
    <property type="match status" value="1"/>
</dbReference>
<dbReference type="PANTHER" id="PTHR42701">
    <property type="entry name" value="IMIDAZOLE GLYCEROL PHOSPHATE SYNTHASE SUBUNIT HISH"/>
    <property type="match status" value="1"/>
</dbReference>
<feature type="active site" evidence="10">
    <location>
        <position position="168"/>
    </location>
</feature>
<dbReference type="PIRSF" id="PIRSF000495">
    <property type="entry name" value="Amidotransf_hisH"/>
    <property type="match status" value="1"/>
</dbReference>
<evidence type="ECO:0000259" key="11">
    <source>
        <dbReference type="Pfam" id="PF00117"/>
    </source>
</evidence>
<dbReference type="PANTHER" id="PTHR42701:SF1">
    <property type="entry name" value="IMIDAZOLE GLYCEROL PHOSPHATE SYNTHASE SUBUNIT HISH"/>
    <property type="match status" value="1"/>
</dbReference>
<feature type="domain" description="Glutamine amidotransferase" evidence="11">
    <location>
        <begin position="4"/>
        <end position="182"/>
    </location>
</feature>
<evidence type="ECO:0000256" key="9">
    <source>
        <dbReference type="ARBA" id="ARBA00049534"/>
    </source>
</evidence>
<protein>
    <recommendedName>
        <fullName evidence="10">Imidazole glycerol phosphate synthase subunit HisH</fullName>
        <ecNumber evidence="10">4.3.2.10</ecNumber>
    </recommendedName>
    <alternativeName>
        <fullName evidence="10">IGP synthase glutaminase subunit</fullName>
        <ecNumber evidence="10">3.5.1.2</ecNumber>
    </alternativeName>
    <alternativeName>
        <fullName evidence="10">IGP synthase subunit HisH</fullName>
    </alternativeName>
    <alternativeName>
        <fullName evidence="10">ImGP synthase subunit HisH</fullName>
        <shortName evidence="10">IGPS subunit HisH</shortName>
    </alternativeName>
</protein>
<dbReference type="InterPro" id="IPR017926">
    <property type="entry name" value="GATASE"/>
</dbReference>
<dbReference type="RefSeq" id="WP_198617211.1">
    <property type="nucleotide sequence ID" value="NZ_JABANU010000004.1"/>
</dbReference>
<dbReference type="InterPro" id="IPR010139">
    <property type="entry name" value="Imidazole-glycPsynth_HisH"/>
</dbReference>
<dbReference type="EC" id="4.3.2.10" evidence="10"/>
<evidence type="ECO:0000256" key="2">
    <source>
        <dbReference type="ARBA" id="ARBA00011152"/>
    </source>
</evidence>
<comment type="subcellular location">
    <subcellularLocation>
        <location evidence="10">Cytoplasm</location>
    </subcellularLocation>
</comment>
<dbReference type="InterPro" id="IPR029062">
    <property type="entry name" value="Class_I_gatase-like"/>
</dbReference>
<comment type="pathway">
    <text evidence="1 10">Amino-acid biosynthesis; L-histidine biosynthesis; L-histidine from 5-phospho-alpha-D-ribose 1-diphosphate: step 5/9.</text>
</comment>
<keyword evidence="6 10" id="KW-0368">Histidine biosynthesis</keyword>
<evidence type="ECO:0000256" key="1">
    <source>
        <dbReference type="ARBA" id="ARBA00005091"/>
    </source>
</evidence>
<dbReference type="Proteomes" id="UP000751852">
    <property type="component" value="Unassembled WGS sequence"/>
</dbReference>
<comment type="catalytic activity">
    <reaction evidence="9 10">
        <text>L-glutamine + H2O = L-glutamate + NH4(+)</text>
        <dbReference type="Rhea" id="RHEA:15889"/>
        <dbReference type="ChEBI" id="CHEBI:15377"/>
        <dbReference type="ChEBI" id="CHEBI:28938"/>
        <dbReference type="ChEBI" id="CHEBI:29985"/>
        <dbReference type="ChEBI" id="CHEBI:58359"/>
        <dbReference type="EC" id="3.5.1.2"/>
    </reaction>
</comment>
<keyword evidence="4 10" id="KW-0378">Hydrolase</keyword>
<evidence type="ECO:0000313" key="12">
    <source>
        <dbReference type="EMBL" id="MBI5974418.1"/>
    </source>
</evidence>
<dbReference type="Pfam" id="PF00117">
    <property type="entry name" value="GATase"/>
    <property type="match status" value="1"/>
</dbReference>
<keyword evidence="3 10" id="KW-0028">Amino-acid biosynthesis</keyword>